<dbReference type="Proteomes" id="UP000276542">
    <property type="component" value="Unassembled WGS sequence"/>
</dbReference>
<name>A0A3A5H5V3_9ACTN</name>
<dbReference type="OrthoDB" id="9884006at2"/>
<gene>
    <name evidence="1" type="ORF">D4739_03090</name>
</gene>
<dbReference type="EMBL" id="QYRP01000002">
    <property type="protein sequence ID" value="RJS45301.1"/>
    <property type="molecule type" value="Genomic_DNA"/>
</dbReference>
<proteinExistence type="predicted"/>
<evidence type="ECO:0000313" key="1">
    <source>
        <dbReference type="EMBL" id="RJS45301.1"/>
    </source>
</evidence>
<evidence type="ECO:0000313" key="2">
    <source>
        <dbReference type="Proteomes" id="UP000276542"/>
    </source>
</evidence>
<organism evidence="1 2">
    <name type="scientific">Nocardioides cavernaquae</name>
    <dbReference type="NCBI Taxonomy" id="2321396"/>
    <lineage>
        <taxon>Bacteria</taxon>
        <taxon>Bacillati</taxon>
        <taxon>Actinomycetota</taxon>
        <taxon>Actinomycetes</taxon>
        <taxon>Propionibacteriales</taxon>
        <taxon>Nocardioidaceae</taxon>
        <taxon>Nocardioides</taxon>
    </lineage>
</organism>
<sequence>MHDWNEVHTHRQLIDEYLESGGTAMSPAFHEAFPTEDDLVRELHQRWVHLLDGCLETELETGDGSPTDALCDAYVTAARHAPDLRRVLATFADSRVLAGLTDHHNAQLAHAIGALRPSHSIQEGIDEVRHLMETLAVPAQREPSRLERWRRDREVSRLITASLRGY</sequence>
<reference evidence="2" key="1">
    <citation type="submission" date="2018-09" db="EMBL/GenBank/DDBJ databases">
        <authorList>
            <person name="Zhu H."/>
        </authorList>
    </citation>
    <scope>NUCLEOTIDE SEQUENCE [LARGE SCALE GENOMIC DNA]</scope>
    <source>
        <strain evidence="2">K1W22B-1</strain>
    </source>
</reference>
<accession>A0A3A5H5V3</accession>
<dbReference type="RefSeq" id="WP_120059202.1">
    <property type="nucleotide sequence ID" value="NZ_QYRP01000002.1"/>
</dbReference>
<protein>
    <submittedName>
        <fullName evidence="1">Uncharacterized protein</fullName>
    </submittedName>
</protein>
<dbReference type="AlphaFoldDB" id="A0A3A5H5V3"/>
<keyword evidence="2" id="KW-1185">Reference proteome</keyword>
<comment type="caution">
    <text evidence="1">The sequence shown here is derived from an EMBL/GenBank/DDBJ whole genome shotgun (WGS) entry which is preliminary data.</text>
</comment>